<dbReference type="RefSeq" id="WP_055728821.1">
    <property type="nucleotide sequence ID" value="NZ_LMAR01000044.1"/>
</dbReference>
<dbReference type="CDD" id="cd00789">
    <property type="entry name" value="KU_like"/>
    <property type="match status" value="1"/>
</dbReference>
<organism evidence="4 5">
    <name type="scientific">Bosea thiooxidans</name>
    <dbReference type="NCBI Taxonomy" id="53254"/>
    <lineage>
        <taxon>Bacteria</taxon>
        <taxon>Pseudomonadati</taxon>
        <taxon>Pseudomonadota</taxon>
        <taxon>Alphaproteobacteria</taxon>
        <taxon>Hyphomicrobiales</taxon>
        <taxon>Boseaceae</taxon>
        <taxon>Bosea</taxon>
    </lineage>
</organism>
<keyword evidence="1 2" id="KW-0238">DNA-binding</keyword>
<comment type="similarity">
    <text evidence="2">Belongs to the prokaryotic Ku family.</text>
</comment>
<evidence type="ECO:0000259" key="3">
    <source>
        <dbReference type="SMART" id="SM00559"/>
    </source>
</evidence>
<evidence type="ECO:0000256" key="1">
    <source>
        <dbReference type="ARBA" id="ARBA00023125"/>
    </source>
</evidence>
<dbReference type="Proteomes" id="UP000051562">
    <property type="component" value="Unassembled WGS sequence"/>
</dbReference>
<keyword evidence="2" id="KW-0234">DNA repair</keyword>
<evidence type="ECO:0000313" key="5">
    <source>
        <dbReference type="Proteomes" id="UP000051562"/>
    </source>
</evidence>
<dbReference type="Gene3D" id="2.40.290.10">
    <property type="match status" value="1"/>
</dbReference>
<evidence type="ECO:0000256" key="2">
    <source>
        <dbReference type="HAMAP-Rule" id="MF_01875"/>
    </source>
</evidence>
<comment type="subunit">
    <text evidence="2">Homodimer. Interacts with LigD.</text>
</comment>
<dbReference type="SMART" id="SM00559">
    <property type="entry name" value="Ku78"/>
    <property type="match status" value="1"/>
</dbReference>
<dbReference type="PANTHER" id="PTHR41251:SF1">
    <property type="entry name" value="NON-HOMOLOGOUS END JOINING PROTEIN KU"/>
    <property type="match status" value="1"/>
</dbReference>
<comment type="function">
    <text evidence="2">With LigD forms a non-homologous end joining (NHEJ) DNA repair enzyme, which repairs dsDNA breaks with reduced fidelity. Binds linear dsDNA with 5'- and 3'- overhangs but not closed circular dsDNA nor ssDNA. Recruits and stimulates the ligase activity of LigD.</text>
</comment>
<dbReference type="Pfam" id="PF02735">
    <property type="entry name" value="Ku"/>
    <property type="match status" value="1"/>
</dbReference>
<dbReference type="InterPro" id="IPR016194">
    <property type="entry name" value="SPOC-like_C_dom_sf"/>
</dbReference>
<keyword evidence="2" id="KW-0227">DNA damage</keyword>
<accession>A0A0Q3I5J6</accession>
<dbReference type="PANTHER" id="PTHR41251">
    <property type="entry name" value="NON-HOMOLOGOUS END JOINING PROTEIN KU"/>
    <property type="match status" value="1"/>
</dbReference>
<dbReference type="InterPro" id="IPR009187">
    <property type="entry name" value="Prok_Ku"/>
</dbReference>
<comment type="caution">
    <text evidence="4">The sequence shown here is derived from an EMBL/GenBank/DDBJ whole genome shotgun (WGS) entry which is preliminary data.</text>
</comment>
<evidence type="ECO:0000313" key="4">
    <source>
        <dbReference type="EMBL" id="KQK30021.1"/>
    </source>
</evidence>
<dbReference type="PIRSF" id="PIRSF006493">
    <property type="entry name" value="Prok_Ku"/>
    <property type="match status" value="1"/>
</dbReference>
<keyword evidence="2" id="KW-0233">DNA recombination</keyword>
<dbReference type="EMBL" id="LMAR01000044">
    <property type="protein sequence ID" value="KQK30021.1"/>
    <property type="molecule type" value="Genomic_DNA"/>
</dbReference>
<sequence>MVAARANWKGYLKFGEISCPVALYTGASTSERISFHTINRDTGHRVRREFIDPVTEDPVDREHQIKGFEIDTDRYVEVEPDEIAKAVPESNKTLAVAAFVPCADIDTVYFDKPYYLAPSGHVADEAFAVIREALRASKVGALAHAALFRRYRALMIRADGLGLVAHTLNFDYEVRSASDAFDKIPKLKIQKEMLDLAKHIIETKKGEFDPSKFDDRYEAAVAELVKAKLAGKPIKVAKKPKAPKVVDLMEALRASVKQGGEPSRKRRPSKKAA</sequence>
<gene>
    <name evidence="2" type="primary">ku</name>
    <name evidence="4" type="ORF">ARD30_16370</name>
</gene>
<dbReference type="AlphaFoldDB" id="A0A0Q3I5J6"/>
<reference evidence="4 5" key="1">
    <citation type="submission" date="2015-10" db="EMBL/GenBank/DDBJ databases">
        <title>Draft genome of Bosea thiooxidans.</title>
        <authorList>
            <person name="Wang X."/>
        </authorList>
    </citation>
    <scope>NUCLEOTIDE SEQUENCE [LARGE SCALE GENOMIC DNA]</scope>
    <source>
        <strain evidence="4 5">CGMCC 9174</strain>
    </source>
</reference>
<feature type="domain" description="Ku" evidence="3">
    <location>
        <begin position="56"/>
        <end position="186"/>
    </location>
</feature>
<dbReference type="HAMAP" id="MF_01875">
    <property type="entry name" value="Prokaryotic_Ku"/>
    <property type="match status" value="1"/>
</dbReference>
<dbReference type="InterPro" id="IPR006164">
    <property type="entry name" value="DNA_bd_Ku70/Ku80"/>
</dbReference>
<name>A0A0Q3I5J6_9HYPH</name>
<protein>
    <recommendedName>
        <fullName evidence="2">Non-homologous end joining protein Ku</fullName>
    </recommendedName>
</protein>
<keyword evidence="5" id="KW-1185">Reference proteome</keyword>
<proteinExistence type="inferred from homology"/>
<dbReference type="GO" id="GO:0006303">
    <property type="term" value="P:double-strand break repair via nonhomologous end joining"/>
    <property type="evidence" value="ECO:0007669"/>
    <property type="project" value="UniProtKB-UniRule"/>
</dbReference>
<dbReference type="GO" id="GO:0006310">
    <property type="term" value="P:DNA recombination"/>
    <property type="evidence" value="ECO:0007669"/>
    <property type="project" value="UniProtKB-KW"/>
</dbReference>
<dbReference type="NCBIfam" id="TIGR02772">
    <property type="entry name" value="Ku_bact"/>
    <property type="match status" value="1"/>
</dbReference>
<dbReference type="SUPFAM" id="SSF100939">
    <property type="entry name" value="SPOC domain-like"/>
    <property type="match status" value="1"/>
</dbReference>
<dbReference type="GO" id="GO:0003690">
    <property type="term" value="F:double-stranded DNA binding"/>
    <property type="evidence" value="ECO:0007669"/>
    <property type="project" value="UniProtKB-UniRule"/>
</dbReference>